<evidence type="ECO:0000256" key="1">
    <source>
        <dbReference type="SAM" id="Phobius"/>
    </source>
</evidence>
<reference evidence="2 3" key="1">
    <citation type="submission" date="2019-11" db="EMBL/GenBank/DDBJ databases">
        <authorList>
            <person name="Criscuolo A."/>
        </authorList>
    </citation>
    <scope>NUCLEOTIDE SEQUENCE [LARGE SCALE GENOMIC DNA]</scope>
    <source>
        <strain evidence="2">CIP111667</strain>
    </source>
</reference>
<dbReference type="RefSeq" id="WP_156740585.1">
    <property type="nucleotide sequence ID" value="NZ_CACRYJ010000025.1"/>
</dbReference>
<sequence>MTAPDRSTGLPAQAVALTVRFVLTLLVGAGVLAWHAVPGSWRWRAALRA</sequence>
<keyword evidence="1" id="KW-1133">Transmembrane helix</keyword>
<keyword evidence="3" id="KW-1185">Reference proteome</keyword>
<keyword evidence="1" id="KW-0812">Transmembrane</keyword>
<dbReference type="EMBL" id="CACRYJ010000025">
    <property type="protein sequence ID" value="VZO36584.1"/>
    <property type="molecule type" value="Genomic_DNA"/>
</dbReference>
<dbReference type="Proteomes" id="UP000419743">
    <property type="component" value="Unassembled WGS sequence"/>
</dbReference>
<accession>A0A7M4DI20</accession>
<evidence type="ECO:0000313" key="3">
    <source>
        <dbReference type="Proteomes" id="UP000419743"/>
    </source>
</evidence>
<comment type="caution">
    <text evidence="2">The sequence shown here is derived from an EMBL/GenBank/DDBJ whole genome shotgun (WGS) entry which is preliminary data.</text>
</comment>
<keyword evidence="1" id="KW-0472">Membrane</keyword>
<evidence type="ECO:0000313" key="2">
    <source>
        <dbReference type="EMBL" id="VZO36584.1"/>
    </source>
</evidence>
<protein>
    <submittedName>
        <fullName evidence="2">Uncharacterized protein</fullName>
    </submittedName>
</protein>
<organism evidence="2 3">
    <name type="scientific">Occultella aeris</name>
    <dbReference type="NCBI Taxonomy" id="2761496"/>
    <lineage>
        <taxon>Bacteria</taxon>
        <taxon>Bacillati</taxon>
        <taxon>Actinomycetota</taxon>
        <taxon>Actinomycetes</taxon>
        <taxon>Micrococcales</taxon>
        <taxon>Ruaniaceae</taxon>
        <taxon>Occultella</taxon>
    </lineage>
</organism>
<name>A0A7M4DI20_9MICO</name>
<dbReference type="AlphaFoldDB" id="A0A7M4DI20"/>
<feature type="transmembrane region" description="Helical" evidence="1">
    <location>
        <begin position="12"/>
        <end position="34"/>
    </location>
</feature>
<gene>
    <name evidence="2" type="ORF">HALOF300_01771</name>
</gene>
<proteinExistence type="predicted"/>